<reference evidence="6" key="1">
    <citation type="journal article" date="2016" name="Gigascience">
        <title>De novo construction of an expanded transcriptome assembly for the western tarnished plant bug, Lygus hesperus.</title>
        <authorList>
            <person name="Tassone E.E."/>
            <person name="Geib S.M."/>
            <person name="Hall B."/>
            <person name="Fabrick J.A."/>
            <person name="Brent C.S."/>
            <person name="Hull J.J."/>
        </authorList>
    </citation>
    <scope>NUCLEOTIDE SEQUENCE</scope>
</reference>
<organism evidence="6">
    <name type="scientific">Lygus hesperus</name>
    <name type="common">Western plant bug</name>
    <dbReference type="NCBI Taxonomy" id="30085"/>
    <lineage>
        <taxon>Eukaryota</taxon>
        <taxon>Metazoa</taxon>
        <taxon>Ecdysozoa</taxon>
        <taxon>Arthropoda</taxon>
        <taxon>Hexapoda</taxon>
        <taxon>Insecta</taxon>
        <taxon>Pterygota</taxon>
        <taxon>Neoptera</taxon>
        <taxon>Paraneoptera</taxon>
        <taxon>Hemiptera</taxon>
        <taxon>Heteroptera</taxon>
        <taxon>Panheteroptera</taxon>
        <taxon>Cimicomorpha</taxon>
        <taxon>Miridae</taxon>
        <taxon>Mirini</taxon>
        <taxon>Lygus</taxon>
    </lineage>
</organism>
<accession>A0A146LCD3</accession>
<name>A0A146LCD3_LYGHE</name>
<feature type="domain" description="SESTD1-like spectrin repeats region" evidence="5">
    <location>
        <begin position="416"/>
        <end position="519"/>
    </location>
</feature>
<dbReference type="GO" id="GO:0080025">
    <property type="term" value="F:phosphatidylinositol-3,5-bisphosphate binding"/>
    <property type="evidence" value="ECO:0007669"/>
    <property type="project" value="TreeGrafter"/>
</dbReference>
<dbReference type="GO" id="GO:0043325">
    <property type="term" value="F:phosphatidylinositol-3,4-bisphosphate binding"/>
    <property type="evidence" value="ECO:0007669"/>
    <property type="project" value="TreeGrafter"/>
</dbReference>
<gene>
    <name evidence="6" type="primary">sestd1_1</name>
    <name evidence="6" type="ORF">g.79154</name>
</gene>
<keyword evidence="1" id="KW-0677">Repeat</keyword>
<dbReference type="Pfam" id="PF13716">
    <property type="entry name" value="CRAL_TRIO_2"/>
    <property type="match status" value="1"/>
</dbReference>
<evidence type="ECO:0000256" key="2">
    <source>
        <dbReference type="ARBA" id="ARBA00038285"/>
    </source>
</evidence>
<dbReference type="GO" id="GO:0032266">
    <property type="term" value="F:phosphatidylinositol-3-phosphate binding"/>
    <property type="evidence" value="ECO:0007669"/>
    <property type="project" value="TreeGrafter"/>
</dbReference>
<evidence type="ECO:0000256" key="1">
    <source>
        <dbReference type="ARBA" id="ARBA00022737"/>
    </source>
</evidence>
<dbReference type="SUPFAM" id="SSF46966">
    <property type="entry name" value="Spectrin repeat"/>
    <property type="match status" value="2"/>
</dbReference>
<dbReference type="GO" id="GO:0010314">
    <property type="term" value="F:phosphatidylinositol-5-phosphate binding"/>
    <property type="evidence" value="ECO:0007669"/>
    <property type="project" value="TreeGrafter"/>
</dbReference>
<dbReference type="InterPro" id="IPR056804">
    <property type="entry name" value="Spectrin_SESTD1"/>
</dbReference>
<dbReference type="Pfam" id="PF24915">
    <property type="entry name" value="Spectrin_SESTD1"/>
    <property type="match status" value="1"/>
</dbReference>
<evidence type="ECO:0000259" key="4">
    <source>
        <dbReference type="Pfam" id="PF13716"/>
    </source>
</evidence>
<comment type="similarity">
    <text evidence="2">Belongs to the SOLO family.</text>
</comment>
<dbReference type="InterPro" id="IPR001251">
    <property type="entry name" value="CRAL-TRIO_dom"/>
</dbReference>
<feature type="region of interest" description="Disordered" evidence="3">
    <location>
        <begin position="863"/>
        <end position="923"/>
    </location>
</feature>
<sequence>SRRFLNSCACEHPHPGSVRYKCAATVTPPYRSRTVRKDDDMTEDMERLVGGLRVAGGRDRGGKPLVTLTTPPDLASFDRAQLDKSLNYVLSIFSDETRRKGLTFVVDAQKSNWRLSRLCVRHLLQGLVEEAATLIIVRPEAFWDKRVDNCTRVSKNAEPIYVPQSRLTKYIEPSQLTADLGGSLDYDHAAWLQDRIKAERFFRENMETQTELERVTKILRGAREGMNNAARTMTQTSATYNNTCHMANSLIQEGRSMLDDFGIARITEVIGQDVLDTRAKIDRQLGLARTRLLALHQAWSNLQKSLADAKEVNKLEGGVRRVTEWVLTKGEDLLTSHHQVGYDIASAEKLRREHEALELHCRETYGQYAELLHKMQASVQSGVAIPEDLQAQRDFMDFVIRSFATRLERRRNILISSARFYRLVSEYFQTTSDVYENLVMTPDLEQLEKAHGTLMQLQESQANIDLLEEALVREGEKLTDLLAMPVKDALGREISDGFRLDYGADIHNVREILEMTKARSELFRDNVELQRVTLEQASHIYTYESDAAQAIEWLDELFEVMLKHHTHVGCNVLEIQQQKDDQQLFEETAKGTYEFGFQLLLAALSLRNSCKLCEEPNRRLAGKLDDSWARLQSAGHHHMTRLRVTAVLHRTLNKHCQELIEMTKHVAEVKGDHLARLLQRRESILLEVARMIRLARLLKSRLKEPLCPEQSGVSADYNRSAVDAISERVAEVTALAEQLDAALCSCHDIGDISDILESSPTQEDWYGSLDKSSSSCGTARSGGSAKSCGEEDEFVTASECTCTPPSRSSSYHTASEGETSYALWWDKSPPQEVNELIEVTDTQKIRFSKEECTLTREIVATRKEEARIGEPTAPAPSVPAPPVPAEEVDPELGGAAPEPPPESPRTPPPPLHDHQEVRAYKQPLYQGIAKRALTGVF</sequence>
<dbReference type="EMBL" id="GDHC01013867">
    <property type="protein sequence ID" value="JAQ04762.1"/>
    <property type="molecule type" value="Transcribed_RNA"/>
</dbReference>
<feature type="non-terminal residue" evidence="6">
    <location>
        <position position="1"/>
    </location>
</feature>
<dbReference type="GO" id="GO:0005546">
    <property type="term" value="F:phosphatidylinositol-4,5-bisphosphate binding"/>
    <property type="evidence" value="ECO:0007669"/>
    <property type="project" value="TreeGrafter"/>
</dbReference>
<feature type="domain" description="CRAL-TRIO" evidence="4">
    <location>
        <begin position="78"/>
        <end position="188"/>
    </location>
</feature>
<dbReference type="AlphaFoldDB" id="A0A146LCD3"/>
<feature type="compositionally biased region" description="Pro residues" evidence="3">
    <location>
        <begin position="897"/>
        <end position="910"/>
    </location>
</feature>
<proteinExistence type="inferred from homology"/>
<dbReference type="PANTHER" id="PTHR46607">
    <property type="entry name" value="SEC14 DOMAIN AND SPECTRIN REPEAT-CONTAINING PROTEIN 1"/>
    <property type="match status" value="1"/>
</dbReference>
<evidence type="ECO:0000256" key="3">
    <source>
        <dbReference type="SAM" id="MobiDB-lite"/>
    </source>
</evidence>
<evidence type="ECO:0000313" key="6">
    <source>
        <dbReference type="EMBL" id="JAQ04762.1"/>
    </source>
</evidence>
<dbReference type="Gene3D" id="1.20.58.60">
    <property type="match status" value="2"/>
</dbReference>
<dbReference type="GO" id="GO:0070273">
    <property type="term" value="F:phosphatidylinositol-4-phosphate binding"/>
    <property type="evidence" value="ECO:0007669"/>
    <property type="project" value="TreeGrafter"/>
</dbReference>
<feature type="region of interest" description="Disordered" evidence="3">
    <location>
        <begin position="766"/>
        <end position="788"/>
    </location>
</feature>
<feature type="compositionally biased region" description="Pro residues" evidence="3">
    <location>
        <begin position="873"/>
        <end position="884"/>
    </location>
</feature>
<dbReference type="PANTHER" id="PTHR46607:SF1">
    <property type="entry name" value="SEC14 DOMAIN AND SPECTRIN REPEAT-CONTAINING PROTEIN 1"/>
    <property type="match status" value="1"/>
</dbReference>
<evidence type="ECO:0000259" key="5">
    <source>
        <dbReference type="Pfam" id="PF24915"/>
    </source>
</evidence>
<protein>
    <submittedName>
        <fullName evidence="6">SEC14 domain and spectrin repeat-containing protein 1</fullName>
    </submittedName>
</protein>